<protein>
    <submittedName>
        <fullName evidence="4">Armadillo-type protein</fullName>
    </submittedName>
</protein>
<evidence type="ECO:0000313" key="5">
    <source>
        <dbReference type="Proteomes" id="UP000265703"/>
    </source>
</evidence>
<dbReference type="PANTHER" id="PTHR18460">
    <property type="entry name" value="TEL2 INTERACTING PROTEIN 1 TTI1 FAMILY MEMBER"/>
    <property type="match status" value="1"/>
</dbReference>
<dbReference type="STRING" id="658196.A0A397TF31"/>
<evidence type="ECO:0000259" key="3">
    <source>
        <dbReference type="Pfam" id="PF24181"/>
    </source>
</evidence>
<dbReference type="Pfam" id="PF24181">
    <property type="entry name" value="TPR_TTI1_C"/>
    <property type="match status" value="1"/>
</dbReference>
<dbReference type="InterPro" id="IPR057567">
    <property type="entry name" value="TPR_TTI1_C"/>
</dbReference>
<reference evidence="4 5" key="1">
    <citation type="submission" date="2018-06" db="EMBL/GenBank/DDBJ databases">
        <title>Comparative genomics reveals the genomic features of Rhizophagus irregularis, R. cerebriforme, R. diaphanum and Gigaspora rosea, and their symbiotic lifestyle signature.</title>
        <authorList>
            <person name="Morin E."/>
            <person name="San Clemente H."/>
            <person name="Chen E.C.H."/>
            <person name="De La Providencia I."/>
            <person name="Hainaut M."/>
            <person name="Kuo A."/>
            <person name="Kohler A."/>
            <person name="Murat C."/>
            <person name="Tang N."/>
            <person name="Roy S."/>
            <person name="Loubradou J."/>
            <person name="Henrissat B."/>
            <person name="Grigoriev I.V."/>
            <person name="Corradi N."/>
            <person name="Roux C."/>
            <person name="Martin F.M."/>
        </authorList>
    </citation>
    <scope>NUCLEOTIDE SEQUENCE [LARGE SCALE GENOMIC DNA]</scope>
    <source>
        <strain evidence="4 5">DAOM 227022</strain>
    </source>
</reference>
<keyword evidence="5" id="KW-1185">Reference proteome</keyword>
<dbReference type="InterPro" id="IPR011989">
    <property type="entry name" value="ARM-like"/>
</dbReference>
<accession>A0A397TF31</accession>
<name>A0A397TF31_9GLOM</name>
<dbReference type="InterPro" id="IPR049362">
    <property type="entry name" value="TTI1_rpt"/>
</dbReference>
<feature type="domain" description="TTI1 C-terminal TPR" evidence="3">
    <location>
        <begin position="599"/>
        <end position="851"/>
    </location>
</feature>
<feature type="region of interest" description="Disordered" evidence="1">
    <location>
        <begin position="631"/>
        <end position="662"/>
    </location>
</feature>
<dbReference type="PANTHER" id="PTHR18460:SF3">
    <property type="entry name" value="TELO2-INTERACTING PROTEIN 1 HOMOLOG"/>
    <property type="match status" value="1"/>
</dbReference>
<feature type="domain" description="TTI1 N-terminal TPR" evidence="2">
    <location>
        <begin position="6"/>
        <end position="183"/>
    </location>
</feature>
<dbReference type="InterPro" id="IPR016024">
    <property type="entry name" value="ARM-type_fold"/>
</dbReference>
<dbReference type="Pfam" id="PF24176">
    <property type="entry name" value="TPR_TTI1_2nd"/>
    <property type="match status" value="1"/>
</dbReference>
<dbReference type="Proteomes" id="UP000265703">
    <property type="component" value="Unassembled WGS sequence"/>
</dbReference>
<dbReference type="EMBL" id="QKYT01000038">
    <property type="protein sequence ID" value="RIA96853.1"/>
    <property type="molecule type" value="Genomic_DNA"/>
</dbReference>
<dbReference type="InterPro" id="IPR052587">
    <property type="entry name" value="TELO2-interacting_protein_1"/>
</dbReference>
<evidence type="ECO:0000313" key="4">
    <source>
        <dbReference type="EMBL" id="RIA96853.1"/>
    </source>
</evidence>
<sequence>MDIQLRALLGRCIYILLEIISNEKLLLLRLISLETLQSLVNNIEDSGIIAAFLPGMVSTLSKTLIRDQKENHMLLAKIVETLSEVIASVMKDEDKNSKTTSTQPQQSILASICVERTKSWLKATKSQIKILISQIFTIRNHSAWQLRLAFVNFSYKLLSCSAKCLDNCISILIETLVFYLNDDYEQVSIPCRQNLDLLRSHSEFKDFTPILKENFDSWLTSLPRYLIGLDENAKFNALSLIAGFITLLGSDIQTVMNISLQRISDGLLNALEFDTGDVQVVENRFIIGQYDSFENDHFNSLDVDTLPSFSQPQYKHIREQRVKTCVSRVFRLFGYFTNLSFLIDHFLAYFRDQESSRFYVQSRSILREYVESDAIRGLINIVDSSTKAVFSRSKFAKQKILATPNMSIESQNYIILINCFILEGIAVISRILGVEFRLELMDALYPILEKLGEDNMLVHETADITLTHVSIWCGYSSKKAIVLENVDYLVNVISQKLNQVVINPQAPQVLTAMIHVVGPPVLPFMDDSIEEIFDALDSYHMNSYLLNQLANVLFAVIITIAESIKEEKKEVQDEVNDNSLENKDEISKKIAEFIIQYKAENESETRSSRSNVTLEEIGQYFLERQESKKKEIEDDDLEVNKRRHDPTGTYHDDEDTNKKSNPTKSQTICLKIIDKLLHLLTATSPQLRSLVLDIIRISLPILRSIPNEVYPLIHRIWPSVVNRLKDQEPYVVLSAVKLIQEISISSGDFFTSRVVQDVWPSFQQLLRQQSMKDEEYLGIATTTYSRSHRLKKSILETIKTVINKVVLSNQILFQIMDSMWPFLNEEVHEELQTSAIGLFKELAKRNANATWLILRGLVEEYSIITYNKIVDEEVELSDILWPKYLCRFTKGKGQFVKNVKLILNTNLF</sequence>
<organism evidence="4 5">
    <name type="scientific">Glomus cerebriforme</name>
    <dbReference type="NCBI Taxonomy" id="658196"/>
    <lineage>
        <taxon>Eukaryota</taxon>
        <taxon>Fungi</taxon>
        <taxon>Fungi incertae sedis</taxon>
        <taxon>Mucoromycota</taxon>
        <taxon>Glomeromycotina</taxon>
        <taxon>Glomeromycetes</taxon>
        <taxon>Glomerales</taxon>
        <taxon>Glomeraceae</taxon>
        <taxon>Glomus</taxon>
    </lineage>
</organism>
<dbReference type="SUPFAM" id="SSF48371">
    <property type="entry name" value="ARM repeat"/>
    <property type="match status" value="1"/>
</dbReference>
<evidence type="ECO:0000256" key="1">
    <source>
        <dbReference type="SAM" id="MobiDB-lite"/>
    </source>
</evidence>
<dbReference type="Gene3D" id="1.25.10.10">
    <property type="entry name" value="Leucine-rich Repeat Variant"/>
    <property type="match status" value="1"/>
</dbReference>
<proteinExistence type="predicted"/>
<gene>
    <name evidence="4" type="ORF">C1645_687558</name>
</gene>
<dbReference type="Pfam" id="PF21547">
    <property type="entry name" value="TTI1"/>
    <property type="match status" value="1"/>
</dbReference>
<dbReference type="Pfam" id="PF24173">
    <property type="entry name" value="TPR_TTI1_N"/>
    <property type="match status" value="1"/>
</dbReference>
<dbReference type="OrthoDB" id="49511at2759"/>
<dbReference type="AlphaFoldDB" id="A0A397TF31"/>
<comment type="caution">
    <text evidence="4">The sequence shown here is derived from an EMBL/GenBank/DDBJ whole genome shotgun (WGS) entry which is preliminary data.</text>
</comment>
<dbReference type="GO" id="GO:0005737">
    <property type="term" value="C:cytoplasm"/>
    <property type="evidence" value="ECO:0007669"/>
    <property type="project" value="TreeGrafter"/>
</dbReference>
<evidence type="ECO:0000259" key="2">
    <source>
        <dbReference type="Pfam" id="PF24173"/>
    </source>
</evidence>
<dbReference type="InterPro" id="IPR057566">
    <property type="entry name" value="TPR_TTI1_N"/>
</dbReference>